<dbReference type="Proteomes" id="UP000824927">
    <property type="component" value="Unassembled WGS sequence"/>
</dbReference>
<dbReference type="InterPro" id="IPR019734">
    <property type="entry name" value="TPR_rpt"/>
</dbReference>
<feature type="repeat" description="TPR" evidence="1">
    <location>
        <begin position="66"/>
        <end position="99"/>
    </location>
</feature>
<dbReference type="Pfam" id="PF14559">
    <property type="entry name" value="TPR_19"/>
    <property type="match status" value="1"/>
</dbReference>
<comment type="caution">
    <text evidence="3">The sequence shown here is derived from an EMBL/GenBank/DDBJ whole genome shotgun (WGS) entry which is preliminary data.</text>
</comment>
<evidence type="ECO:0000313" key="3">
    <source>
        <dbReference type="EMBL" id="MBY6217582.1"/>
    </source>
</evidence>
<reference evidence="3" key="1">
    <citation type="submission" date="2021-06" db="EMBL/GenBank/DDBJ databases">
        <title>50 bacteria genomes isolated from Dapeng, Shenzhen, China.</title>
        <authorList>
            <person name="Zheng W."/>
            <person name="Yu S."/>
            <person name="Huang Y."/>
        </authorList>
    </citation>
    <scope>NUCLEOTIDE SEQUENCE</scope>
    <source>
        <strain evidence="3">DP4N28-2</strain>
    </source>
</reference>
<sequence length="168" mass="17268">MRFAPAAAALSLALAMTASVSVGQERDPTPRAAMLIAQGEAALKQGSTQAAIDAFEAALTVDPGYTPIFLHLAKAAREDKLQGKAIRYYREALSRDPDNLAAIAGEGEALAEKGALEKARLSLAKVQSLCGDSCPETQGLANAIAAGQRAPVVTAEATIPDAPAPQSN</sequence>
<dbReference type="SUPFAM" id="SSF48452">
    <property type="entry name" value="TPR-like"/>
    <property type="match status" value="1"/>
</dbReference>
<feature type="signal peptide" evidence="2">
    <location>
        <begin position="1"/>
        <end position="20"/>
    </location>
</feature>
<dbReference type="InterPro" id="IPR011990">
    <property type="entry name" value="TPR-like_helical_dom_sf"/>
</dbReference>
<dbReference type="AlphaFoldDB" id="A0A9Q3XC14"/>
<feature type="repeat" description="TPR" evidence="1">
    <location>
        <begin position="32"/>
        <end position="65"/>
    </location>
</feature>
<name>A0A9Q3XC14_9SPHN</name>
<dbReference type="Gene3D" id="1.25.40.10">
    <property type="entry name" value="Tetratricopeptide repeat domain"/>
    <property type="match status" value="1"/>
</dbReference>
<feature type="chain" id="PRO_5040248900" description="Tetratricopeptide repeat protein" evidence="2">
    <location>
        <begin position="21"/>
        <end position="168"/>
    </location>
</feature>
<evidence type="ECO:0000313" key="4">
    <source>
        <dbReference type="Proteomes" id="UP000824927"/>
    </source>
</evidence>
<dbReference type="EMBL" id="JAHVKP010000001">
    <property type="protein sequence ID" value="MBY6217582.1"/>
    <property type="molecule type" value="Genomic_DNA"/>
</dbReference>
<dbReference type="SMART" id="SM00028">
    <property type="entry name" value="TPR"/>
    <property type="match status" value="2"/>
</dbReference>
<evidence type="ECO:0000256" key="2">
    <source>
        <dbReference type="SAM" id="SignalP"/>
    </source>
</evidence>
<dbReference type="PROSITE" id="PS50005">
    <property type="entry name" value="TPR"/>
    <property type="match status" value="2"/>
</dbReference>
<proteinExistence type="predicted"/>
<dbReference type="Pfam" id="PF13181">
    <property type="entry name" value="TPR_8"/>
    <property type="match status" value="1"/>
</dbReference>
<gene>
    <name evidence="3" type="ORF">KUV31_04430</name>
</gene>
<evidence type="ECO:0008006" key="5">
    <source>
        <dbReference type="Google" id="ProtNLM"/>
    </source>
</evidence>
<keyword evidence="1" id="KW-0802">TPR repeat</keyword>
<evidence type="ECO:0000256" key="1">
    <source>
        <dbReference type="PROSITE-ProRule" id="PRU00339"/>
    </source>
</evidence>
<organism evidence="3 4">
    <name type="scientific">Qipengyuania aquimaris</name>
    <dbReference type="NCBI Taxonomy" id="255984"/>
    <lineage>
        <taxon>Bacteria</taxon>
        <taxon>Pseudomonadati</taxon>
        <taxon>Pseudomonadota</taxon>
        <taxon>Alphaproteobacteria</taxon>
        <taxon>Sphingomonadales</taxon>
        <taxon>Erythrobacteraceae</taxon>
        <taxon>Qipengyuania</taxon>
    </lineage>
</organism>
<keyword evidence="2" id="KW-0732">Signal</keyword>
<accession>A0A9Q3XC14</accession>
<protein>
    <recommendedName>
        <fullName evidence="5">Tetratricopeptide repeat protein</fullName>
    </recommendedName>
</protein>